<feature type="transmembrane region" description="Helical" evidence="1">
    <location>
        <begin position="116"/>
        <end position="141"/>
    </location>
</feature>
<feature type="transmembrane region" description="Helical" evidence="1">
    <location>
        <begin position="397"/>
        <end position="421"/>
    </location>
</feature>
<feature type="transmembrane region" description="Helical" evidence="1">
    <location>
        <begin position="313"/>
        <end position="334"/>
    </location>
</feature>
<evidence type="ECO:0000313" key="3">
    <source>
        <dbReference type="Proteomes" id="UP000291269"/>
    </source>
</evidence>
<evidence type="ECO:0000313" key="2">
    <source>
        <dbReference type="EMBL" id="RXZ58284.1"/>
    </source>
</evidence>
<dbReference type="EMBL" id="SDOZ01000003">
    <property type="protein sequence ID" value="RXZ58284.1"/>
    <property type="molecule type" value="Genomic_DNA"/>
</dbReference>
<feature type="transmembrane region" description="Helical" evidence="1">
    <location>
        <begin position="34"/>
        <end position="58"/>
    </location>
</feature>
<dbReference type="RefSeq" id="WP_129226634.1">
    <property type="nucleotide sequence ID" value="NZ_SDOZ01000003.1"/>
</dbReference>
<feature type="transmembrane region" description="Helical" evidence="1">
    <location>
        <begin position="70"/>
        <end position="95"/>
    </location>
</feature>
<proteinExistence type="predicted"/>
<feature type="transmembrane region" description="Helical" evidence="1">
    <location>
        <begin position="186"/>
        <end position="206"/>
    </location>
</feature>
<protein>
    <submittedName>
        <fullName evidence="2">Uncharacterized protein</fullName>
    </submittedName>
</protein>
<keyword evidence="1" id="KW-0812">Transmembrane</keyword>
<dbReference type="OrthoDB" id="138672at2"/>
<evidence type="ECO:0000256" key="1">
    <source>
        <dbReference type="SAM" id="Phobius"/>
    </source>
</evidence>
<dbReference type="Proteomes" id="UP000291269">
    <property type="component" value="Unassembled WGS sequence"/>
</dbReference>
<feature type="transmembrane region" description="Helical" evidence="1">
    <location>
        <begin position="498"/>
        <end position="520"/>
    </location>
</feature>
<organism evidence="2 3">
    <name type="scientific">Candidatus Borkfalkia ceftriaxoniphila</name>
    <dbReference type="NCBI Taxonomy" id="2508949"/>
    <lineage>
        <taxon>Bacteria</taxon>
        <taxon>Bacillati</taxon>
        <taxon>Bacillota</taxon>
        <taxon>Clostridia</taxon>
        <taxon>Christensenellales</taxon>
        <taxon>Christensenellaceae</taxon>
        <taxon>Candidatus Borkfalkia</taxon>
    </lineage>
</organism>
<reference evidence="2 3" key="1">
    <citation type="journal article" date="2019" name="Gut">
        <title>Antibiotics-induced monodominance of a novel gut bacterial order.</title>
        <authorList>
            <person name="Hildebrand F."/>
            <person name="Moitinho-Silva L."/>
            <person name="Blasche S."/>
            <person name="Jahn M.T."/>
            <person name="Gossmann T.I."/>
            <person name="Heuerta-Cepas J."/>
            <person name="Hercog R."/>
            <person name="Luetge M."/>
            <person name="Bahram M."/>
            <person name="Pryszlak A."/>
            <person name="Alves R.J."/>
            <person name="Waszak S.M."/>
            <person name="Zhu A."/>
            <person name="Ye L."/>
            <person name="Costea P.I."/>
            <person name="Aalvink S."/>
            <person name="Belzer C."/>
            <person name="Forslund S.K."/>
            <person name="Sunagawa S."/>
            <person name="Hentschel U."/>
            <person name="Merten C."/>
            <person name="Patil K.R."/>
            <person name="Benes V."/>
            <person name="Bork P."/>
        </authorList>
    </citation>
    <scope>NUCLEOTIDE SEQUENCE [LARGE SCALE GENOMIC DNA]</scope>
    <source>
        <strain evidence="2 3">HDS1380</strain>
    </source>
</reference>
<feature type="transmembrane region" description="Helical" evidence="1">
    <location>
        <begin position="244"/>
        <end position="270"/>
    </location>
</feature>
<sequence>MTSNFLTLTKVHLLGMTGINRVRYSEDGKEKRKAGLFIGLYAFVMILMIAFVCFYAVMFAENGMNDVIPALSFALASAITLIFSLIRGPHMLFAMKDYDMLMSMPVKKSDIVASRLITSYLVNLVFCAVVMIPCAIVYFIYGGFNVAALVYILIAFLLSPVIPLVVSNIIGTLITAATMNLRHKAIFQTALAMVALVGVMALSFLVSYTSGAGSVEISDATLDMLLKIYPPAWLLQQSIAGKGFWYLLVLIAASAVFSAAFIAVLARYYLKINSALLSRKSSGRFEAKQLRAGSAFKAMYKNEFARLLSSPSYMLNSTSGLLLLVILSVVSIFFNPFEYLSGIPEFDTATAEQMKFLIVPIVMFTVGITTSSAASLSLEGNRRWIPFSMPVSSFQILMAKAMMSLTLSGGAGIVCSFILTFSLQLSAVQAVLLFVSVIVYASFSALFGTYINTKFPKYDWTNETMVVKNSASVTISVFAGMIPPMLLLFLGFSLFETLVIPVLVLDGLALAVAIFSFIMLKKAKLCDR</sequence>
<comment type="caution">
    <text evidence="2">The sequence shown here is derived from an EMBL/GenBank/DDBJ whole genome shotgun (WGS) entry which is preliminary data.</text>
</comment>
<name>A0A4Q2K8N9_9FIRM</name>
<feature type="transmembrane region" description="Helical" evidence="1">
    <location>
        <begin position="427"/>
        <end position="451"/>
    </location>
</feature>
<keyword evidence="3" id="KW-1185">Reference proteome</keyword>
<keyword evidence="1" id="KW-0472">Membrane</keyword>
<keyword evidence="1" id="KW-1133">Transmembrane helix</keyword>
<accession>A0A4Q2K8N9</accession>
<feature type="transmembrane region" description="Helical" evidence="1">
    <location>
        <begin position="471"/>
        <end position="492"/>
    </location>
</feature>
<feature type="transmembrane region" description="Helical" evidence="1">
    <location>
        <begin position="147"/>
        <end position="174"/>
    </location>
</feature>
<gene>
    <name evidence="2" type="ORF">ESZ91_09525</name>
</gene>
<dbReference type="AlphaFoldDB" id="A0A4Q2K8N9"/>
<feature type="transmembrane region" description="Helical" evidence="1">
    <location>
        <begin position="354"/>
        <end position="376"/>
    </location>
</feature>